<feature type="compositionally biased region" description="Acidic residues" evidence="1">
    <location>
        <begin position="108"/>
        <end position="130"/>
    </location>
</feature>
<evidence type="ECO:0000256" key="1">
    <source>
        <dbReference type="SAM" id="MobiDB-lite"/>
    </source>
</evidence>
<feature type="region of interest" description="Disordered" evidence="1">
    <location>
        <begin position="237"/>
        <end position="305"/>
    </location>
</feature>
<feature type="region of interest" description="Disordered" evidence="1">
    <location>
        <begin position="100"/>
        <end position="133"/>
    </location>
</feature>
<feature type="region of interest" description="Disordered" evidence="1">
    <location>
        <begin position="1"/>
        <end position="36"/>
    </location>
</feature>
<reference evidence="2 3" key="1">
    <citation type="submission" date="2022-05" db="EMBL/GenBank/DDBJ databases">
        <authorList>
            <consortium name="Genoscope - CEA"/>
            <person name="William W."/>
        </authorList>
    </citation>
    <scope>NUCLEOTIDE SEQUENCE [LARGE SCALE GENOMIC DNA]</scope>
</reference>
<organism evidence="2 3">
    <name type="scientific">Porites evermanni</name>
    <dbReference type="NCBI Taxonomy" id="104178"/>
    <lineage>
        <taxon>Eukaryota</taxon>
        <taxon>Metazoa</taxon>
        <taxon>Cnidaria</taxon>
        <taxon>Anthozoa</taxon>
        <taxon>Hexacorallia</taxon>
        <taxon>Scleractinia</taxon>
        <taxon>Fungiina</taxon>
        <taxon>Poritidae</taxon>
        <taxon>Porites</taxon>
    </lineage>
</organism>
<feature type="compositionally biased region" description="Acidic residues" evidence="1">
    <location>
        <begin position="8"/>
        <end position="30"/>
    </location>
</feature>
<feature type="compositionally biased region" description="Low complexity" evidence="1">
    <location>
        <begin position="241"/>
        <end position="258"/>
    </location>
</feature>
<evidence type="ECO:0000313" key="2">
    <source>
        <dbReference type="EMBL" id="CAH3188211.1"/>
    </source>
</evidence>
<evidence type="ECO:0000313" key="3">
    <source>
        <dbReference type="Proteomes" id="UP001159427"/>
    </source>
</evidence>
<feature type="compositionally biased region" description="Acidic residues" evidence="1">
    <location>
        <begin position="259"/>
        <end position="277"/>
    </location>
</feature>
<proteinExistence type="predicted"/>
<keyword evidence="3" id="KW-1185">Reference proteome</keyword>
<dbReference type="Proteomes" id="UP001159427">
    <property type="component" value="Unassembled WGS sequence"/>
</dbReference>
<accession>A0ABN8SBP5</accession>
<protein>
    <submittedName>
        <fullName evidence="2">Uncharacterized protein</fullName>
    </submittedName>
</protein>
<name>A0ABN8SBP5_9CNID</name>
<dbReference type="EMBL" id="CALNXI010002487">
    <property type="protein sequence ID" value="CAH3188211.1"/>
    <property type="molecule type" value="Genomic_DNA"/>
</dbReference>
<sequence length="360" mass="40958">MKKKIDLVEEEHESEHEESESSGDESEDEEPRIKDVLSHLSRAVSEKRASDLLHSMAASKDILFWTPRGQLLRNKRIIPVTNIAELVDYVLLPHNNESQKMKKKIDLVEEEHESEHEESESSGDESEDEEPRIKDVLSHLSRAVSEKRASDLLHSMAASKDILFWTPRGQLLRNKRIIPVTNIAELVDYVLLPHNNEVTKPRALNLLLDGLAELGIGKGLIKNKKLLSELIEREKGHRNVENTSENESNNEESSLNIENQEEEEVASENGSEAEDTQGSDNDTEKRHNSHETSTTFHSENPCERRENSNVYGTLIMKCPKCSRNDSPMICPICDHQIPEERNNMKEGLLRCHDCGAIVRL</sequence>
<gene>
    <name evidence="2" type="ORF">PEVE_00018236</name>
</gene>
<comment type="caution">
    <text evidence="2">The sequence shown here is derived from an EMBL/GenBank/DDBJ whole genome shotgun (WGS) entry which is preliminary data.</text>
</comment>